<evidence type="ECO:0000259" key="5">
    <source>
        <dbReference type="Pfam" id="PF18052"/>
    </source>
</evidence>
<dbReference type="Gene3D" id="3.80.10.10">
    <property type="entry name" value="Ribonuclease Inhibitor"/>
    <property type="match status" value="1"/>
</dbReference>
<comment type="caution">
    <text evidence="8">The sequence shown here is derived from an EMBL/GenBank/DDBJ whole genome shotgun (WGS) entry which is preliminary data.</text>
</comment>
<feature type="domain" description="Disease resistance R13L4/SHOC-2-like LRR" evidence="7">
    <location>
        <begin position="538"/>
        <end position="696"/>
    </location>
</feature>
<dbReference type="InterPro" id="IPR027417">
    <property type="entry name" value="P-loop_NTPase"/>
</dbReference>
<dbReference type="InterPro" id="IPR055414">
    <property type="entry name" value="LRR_R13L4/SHOC2-like"/>
</dbReference>
<dbReference type="PANTHER" id="PTHR23155:SF1193">
    <property type="entry name" value="DISEASE RESISTANCE PROTEIN RPP13-RELATED"/>
    <property type="match status" value="1"/>
</dbReference>
<dbReference type="Gene3D" id="1.20.5.4130">
    <property type="match status" value="1"/>
</dbReference>
<dbReference type="Pfam" id="PF23598">
    <property type="entry name" value="LRR_14"/>
    <property type="match status" value="1"/>
</dbReference>
<sequence>MADTVVSTLVINLSQLLVNEVNFLLGVEVQVQALSKELEYMNTFLKNSEGKRDPHTNVMVLVDQIREIAREAEDIVDTYVVNVAKQRRQNKAVKFFRSFDRATMLYNIGEQITQLKTSIREIYENSSKYHIQQKDIDEADQESQRLDLLQKRRMQVEEDDVVGFVQEAKTLVNQLVEGTEELDVISISGMGGLGKTTLARKVYKDVFVRDRFRCRAWVSVSQNFKLKELLLAIIKEVAPMTDEISEMTEEELKQELKKQLSHHRYLVVVDDIWRRQDWDELKQVFPNDKNGSRVFVTTRIKEVAFQASVNPPLELRFLYDYESWELFTKKVFRRGVCPADLEPLGKEIVAKCGGLPLAIVVLGGLLACREKTYHTWKNMVGSVDWHIAQDPQCLDILGLSYADLPPYLQPCFLYLGLFPEDYKIPVRQLIQLWISEGLIQHEDNKSKTLRKEDVSENYLQQLIDRSLIQVEERRSDGGVKTCRVHDLIRDLCLKLSEKEKFLESHSSVPSSQTKPRRLSIHCSRREYILNVDPSNSCHVRTLLCFNQDSHKLSEQHWELLFKSFKLLRVLDLGDGEVHRLPKAIDKLILLKYLRVITADIAGVPLSICALHNLQTLDLRRSRINVLPEGIWNMQQLRHLYLDGPSRLPKNASEKGLSNLQTLCYVSKDPTGRVHIAEKAPNLRKLGLYGYQCYSSDEQKSTFNLPYLESLKFANECNFEEPVQLPPTITKISIKGAYLQPETIEIFQNLPKLRILKLDGASFDDEMVFGEDGFPELQLLKIENSSIVKWKLGQGAVPKLKRVVINKCPGLKMLPKELWDMTTLQELELLWLPKSFTKTIGEIKKRDELNVVIYPAVP</sequence>
<protein>
    <submittedName>
        <fullName evidence="8">Uncharacterized protein</fullName>
    </submittedName>
</protein>
<proteinExistence type="predicted"/>
<evidence type="ECO:0000259" key="4">
    <source>
        <dbReference type="Pfam" id="PF00931"/>
    </source>
</evidence>
<dbReference type="AlphaFoldDB" id="A0A9Q0KRZ0"/>
<dbReference type="InterPro" id="IPR044974">
    <property type="entry name" value="Disease_R_plants"/>
</dbReference>
<evidence type="ECO:0000256" key="3">
    <source>
        <dbReference type="ARBA" id="ARBA00022821"/>
    </source>
</evidence>
<feature type="domain" description="NB-ARC" evidence="4">
    <location>
        <begin position="168"/>
        <end position="334"/>
    </location>
</feature>
<dbReference type="Gene3D" id="1.10.8.430">
    <property type="entry name" value="Helical domain of apoptotic protease-activating factors"/>
    <property type="match status" value="1"/>
</dbReference>
<dbReference type="Pfam" id="PF00931">
    <property type="entry name" value="NB-ARC"/>
    <property type="match status" value="1"/>
</dbReference>
<evidence type="ECO:0000256" key="1">
    <source>
        <dbReference type="ARBA" id="ARBA00022737"/>
    </source>
</evidence>
<reference evidence="8" key="1">
    <citation type="journal article" date="2023" name="Plant J.">
        <title>The genome of the king protea, Protea cynaroides.</title>
        <authorList>
            <person name="Chang J."/>
            <person name="Duong T.A."/>
            <person name="Schoeman C."/>
            <person name="Ma X."/>
            <person name="Roodt D."/>
            <person name="Barker N."/>
            <person name="Li Z."/>
            <person name="Van de Peer Y."/>
            <person name="Mizrachi E."/>
        </authorList>
    </citation>
    <scope>NUCLEOTIDE SEQUENCE</scope>
    <source>
        <tissue evidence="8">Young leaves</tissue>
    </source>
</reference>
<keyword evidence="3" id="KW-0611">Plant defense</keyword>
<accession>A0A9Q0KRZ0</accession>
<feature type="domain" description="Disease resistance N-terminal" evidence="5">
    <location>
        <begin position="5"/>
        <end position="96"/>
    </location>
</feature>
<feature type="domain" description="Disease resistance protein winged helix" evidence="6">
    <location>
        <begin position="417"/>
        <end position="492"/>
    </location>
</feature>
<dbReference type="PRINTS" id="PR00364">
    <property type="entry name" value="DISEASERSIST"/>
</dbReference>
<dbReference type="PANTHER" id="PTHR23155">
    <property type="entry name" value="DISEASE RESISTANCE PROTEIN RP"/>
    <property type="match status" value="1"/>
</dbReference>
<dbReference type="OrthoDB" id="3027644at2759"/>
<dbReference type="GO" id="GO:0098542">
    <property type="term" value="P:defense response to other organism"/>
    <property type="evidence" value="ECO:0007669"/>
    <property type="project" value="TreeGrafter"/>
</dbReference>
<dbReference type="SUPFAM" id="SSF52540">
    <property type="entry name" value="P-loop containing nucleoside triphosphate hydrolases"/>
    <property type="match status" value="1"/>
</dbReference>
<dbReference type="Pfam" id="PF18052">
    <property type="entry name" value="Rx_N"/>
    <property type="match status" value="1"/>
</dbReference>
<dbReference type="GO" id="GO:0043531">
    <property type="term" value="F:ADP binding"/>
    <property type="evidence" value="ECO:0007669"/>
    <property type="project" value="InterPro"/>
</dbReference>
<name>A0A9Q0KRZ0_9MAGN</name>
<dbReference type="InterPro" id="IPR032675">
    <property type="entry name" value="LRR_dom_sf"/>
</dbReference>
<dbReference type="InterPro" id="IPR058922">
    <property type="entry name" value="WHD_DRP"/>
</dbReference>
<dbReference type="InterPro" id="IPR038005">
    <property type="entry name" value="RX-like_CC"/>
</dbReference>
<dbReference type="FunFam" id="1.10.10.10:FF:000322">
    <property type="entry name" value="Probable disease resistance protein At1g63360"/>
    <property type="match status" value="1"/>
</dbReference>
<dbReference type="InterPro" id="IPR002182">
    <property type="entry name" value="NB-ARC"/>
</dbReference>
<dbReference type="Pfam" id="PF23559">
    <property type="entry name" value="WHD_DRP"/>
    <property type="match status" value="1"/>
</dbReference>
<dbReference type="InterPro" id="IPR036388">
    <property type="entry name" value="WH-like_DNA-bd_sf"/>
</dbReference>
<dbReference type="Gene3D" id="1.10.10.10">
    <property type="entry name" value="Winged helix-like DNA-binding domain superfamily/Winged helix DNA-binding domain"/>
    <property type="match status" value="1"/>
</dbReference>
<keyword evidence="2" id="KW-0547">Nucleotide-binding</keyword>
<evidence type="ECO:0000259" key="7">
    <source>
        <dbReference type="Pfam" id="PF23598"/>
    </source>
</evidence>
<evidence type="ECO:0000313" key="8">
    <source>
        <dbReference type="EMBL" id="KAJ4975301.1"/>
    </source>
</evidence>
<dbReference type="EMBL" id="JAMYWD010000003">
    <property type="protein sequence ID" value="KAJ4975301.1"/>
    <property type="molecule type" value="Genomic_DNA"/>
</dbReference>
<evidence type="ECO:0000259" key="6">
    <source>
        <dbReference type="Pfam" id="PF23559"/>
    </source>
</evidence>
<dbReference type="InterPro" id="IPR042197">
    <property type="entry name" value="Apaf_helical"/>
</dbReference>
<evidence type="ECO:0000313" key="9">
    <source>
        <dbReference type="Proteomes" id="UP001141806"/>
    </source>
</evidence>
<dbReference type="FunFam" id="3.40.50.300:FF:001091">
    <property type="entry name" value="Probable disease resistance protein At1g61300"/>
    <property type="match status" value="1"/>
</dbReference>
<keyword evidence="9" id="KW-1185">Reference proteome</keyword>
<dbReference type="CDD" id="cd14798">
    <property type="entry name" value="RX-CC_like"/>
    <property type="match status" value="1"/>
</dbReference>
<dbReference type="InterPro" id="IPR041118">
    <property type="entry name" value="Rx_N"/>
</dbReference>
<dbReference type="SUPFAM" id="SSF52058">
    <property type="entry name" value="L domain-like"/>
    <property type="match status" value="1"/>
</dbReference>
<dbReference type="Gene3D" id="3.40.50.300">
    <property type="entry name" value="P-loop containing nucleotide triphosphate hydrolases"/>
    <property type="match status" value="1"/>
</dbReference>
<organism evidence="8 9">
    <name type="scientific">Protea cynaroides</name>
    <dbReference type="NCBI Taxonomy" id="273540"/>
    <lineage>
        <taxon>Eukaryota</taxon>
        <taxon>Viridiplantae</taxon>
        <taxon>Streptophyta</taxon>
        <taxon>Embryophyta</taxon>
        <taxon>Tracheophyta</taxon>
        <taxon>Spermatophyta</taxon>
        <taxon>Magnoliopsida</taxon>
        <taxon>Proteales</taxon>
        <taxon>Proteaceae</taxon>
        <taxon>Protea</taxon>
    </lineage>
</organism>
<keyword evidence="1" id="KW-0677">Repeat</keyword>
<evidence type="ECO:0000256" key="2">
    <source>
        <dbReference type="ARBA" id="ARBA00022741"/>
    </source>
</evidence>
<dbReference type="Proteomes" id="UP001141806">
    <property type="component" value="Unassembled WGS sequence"/>
</dbReference>
<gene>
    <name evidence="8" type="ORF">NE237_000407</name>
</gene>